<dbReference type="HOGENOM" id="CLU_2544592_0_0_1"/>
<evidence type="ECO:0000313" key="2">
    <source>
        <dbReference type="EMBL" id="EGT29989.1"/>
    </source>
</evidence>
<keyword evidence="3" id="KW-1185">Reference proteome</keyword>
<keyword evidence="1" id="KW-0812">Transmembrane</keyword>
<evidence type="ECO:0000256" key="1">
    <source>
        <dbReference type="SAM" id="Phobius"/>
    </source>
</evidence>
<evidence type="ECO:0000313" key="3">
    <source>
        <dbReference type="Proteomes" id="UP000008068"/>
    </source>
</evidence>
<proteinExistence type="predicted"/>
<organism evidence="3">
    <name type="scientific">Caenorhabditis brenneri</name>
    <name type="common">Nematode worm</name>
    <dbReference type="NCBI Taxonomy" id="135651"/>
    <lineage>
        <taxon>Eukaryota</taxon>
        <taxon>Metazoa</taxon>
        <taxon>Ecdysozoa</taxon>
        <taxon>Nematoda</taxon>
        <taxon>Chromadorea</taxon>
        <taxon>Rhabditida</taxon>
        <taxon>Rhabditina</taxon>
        <taxon>Rhabditomorpha</taxon>
        <taxon>Rhabditoidea</taxon>
        <taxon>Rhabditidae</taxon>
        <taxon>Peloderinae</taxon>
        <taxon>Caenorhabditis</taxon>
    </lineage>
</organism>
<keyword evidence="1" id="KW-0472">Membrane</keyword>
<gene>
    <name evidence="2" type="ORF">CAEBREN_20333</name>
</gene>
<dbReference type="EMBL" id="GL379786">
    <property type="protein sequence ID" value="EGT29989.1"/>
    <property type="molecule type" value="Genomic_DNA"/>
</dbReference>
<protein>
    <submittedName>
        <fullName evidence="2">Uncharacterized protein</fullName>
    </submittedName>
</protein>
<dbReference type="AlphaFoldDB" id="G0M826"/>
<keyword evidence="1" id="KW-1133">Transmembrane helix</keyword>
<dbReference type="InParanoid" id="G0M826"/>
<accession>G0M826</accession>
<name>G0M826_CAEBE</name>
<dbReference type="Proteomes" id="UP000008068">
    <property type="component" value="Unassembled WGS sequence"/>
</dbReference>
<reference evidence="3" key="1">
    <citation type="submission" date="2011-07" db="EMBL/GenBank/DDBJ databases">
        <authorList>
            <consortium name="Caenorhabditis brenneri Sequencing and Analysis Consortium"/>
            <person name="Wilson R.K."/>
        </authorList>
    </citation>
    <scope>NUCLEOTIDE SEQUENCE [LARGE SCALE GENOMIC DNA]</scope>
    <source>
        <strain evidence="3">PB2801</strain>
    </source>
</reference>
<sequence length="83" mass="9812">MQPKVLLFWSAAIFFIICIALVLSVFEDYAYCAYTDCHPRYYRAQRPLVDRPSSNDNLIEVIRDGEWEAARQIDRLLQRRITS</sequence>
<feature type="transmembrane region" description="Helical" evidence="1">
    <location>
        <begin position="6"/>
        <end position="26"/>
    </location>
</feature>